<sequence length="356" mass="39434">MMTKIIYHTTLCMILSCLLMLSVIGCGGKKTKPTDKGQTTDHKNKTKKQSNISGSSSNIFENSEKGKMLGDIPYDVWFKDPIAIAGNGTPVAIVKTTPQTNQTPSETIPKITPKPKTTSPQPSGGKVDWKKVIPAEVLNDEVKSIRNRFTGKLKTVGTYNRSYLEFKPFCVSMAVLSEIASEHSGSLRWKKNAKLVRNLSAQMISEKLRSGAKSYKQIRIPFEQICDTLDGSPPSGLKKPSDEDSFSDVADMGDVMKRMEMLIKFLKDNAGNENTFKKYQDDLKHRAYILAALTKAMNSEGYGNSDDEVYTKYTNNMVKACVAMAVAAESDDFAAFEKAMPQVNQSCIDCHTAYRN</sequence>
<dbReference type="PROSITE" id="PS51257">
    <property type="entry name" value="PROKAR_LIPOPROTEIN"/>
    <property type="match status" value="1"/>
</dbReference>
<dbReference type="Gene3D" id="1.20.120.10">
    <property type="entry name" value="Cytochrome c/b562"/>
    <property type="match status" value="1"/>
</dbReference>
<dbReference type="GO" id="GO:0005506">
    <property type="term" value="F:iron ion binding"/>
    <property type="evidence" value="ECO:0007669"/>
    <property type="project" value="InterPro"/>
</dbReference>
<dbReference type="EMBL" id="UOGL01000073">
    <property type="protein sequence ID" value="VAX36678.1"/>
    <property type="molecule type" value="Genomic_DNA"/>
</dbReference>
<feature type="compositionally biased region" description="Basic and acidic residues" evidence="1">
    <location>
        <begin position="32"/>
        <end position="43"/>
    </location>
</feature>
<dbReference type="GO" id="GO:0022900">
    <property type="term" value="P:electron transport chain"/>
    <property type="evidence" value="ECO:0007669"/>
    <property type="project" value="InterPro"/>
</dbReference>
<name>A0A3B1DKZ6_9ZZZZ</name>
<evidence type="ECO:0000256" key="1">
    <source>
        <dbReference type="SAM" id="MobiDB-lite"/>
    </source>
</evidence>
<feature type="region of interest" description="Disordered" evidence="1">
    <location>
        <begin position="97"/>
        <end position="127"/>
    </location>
</feature>
<feature type="compositionally biased region" description="Polar residues" evidence="1">
    <location>
        <begin position="49"/>
        <end position="60"/>
    </location>
</feature>
<organism evidence="2">
    <name type="scientific">hydrothermal vent metagenome</name>
    <dbReference type="NCBI Taxonomy" id="652676"/>
    <lineage>
        <taxon>unclassified sequences</taxon>
        <taxon>metagenomes</taxon>
        <taxon>ecological metagenomes</taxon>
    </lineage>
</organism>
<protein>
    <recommendedName>
        <fullName evidence="3">Cytochrome C</fullName>
    </recommendedName>
</protein>
<proteinExistence type="predicted"/>
<evidence type="ECO:0008006" key="3">
    <source>
        <dbReference type="Google" id="ProtNLM"/>
    </source>
</evidence>
<reference evidence="2" key="1">
    <citation type="submission" date="2018-06" db="EMBL/GenBank/DDBJ databases">
        <authorList>
            <person name="Zhirakovskaya E."/>
        </authorList>
    </citation>
    <scope>NUCLEOTIDE SEQUENCE</scope>
</reference>
<dbReference type="GO" id="GO:0009055">
    <property type="term" value="F:electron transfer activity"/>
    <property type="evidence" value="ECO:0007669"/>
    <property type="project" value="InterPro"/>
</dbReference>
<gene>
    <name evidence="2" type="ORF">MNBD_PLANCTO02-112</name>
</gene>
<accession>A0A3B1DKZ6</accession>
<evidence type="ECO:0000313" key="2">
    <source>
        <dbReference type="EMBL" id="VAX36678.1"/>
    </source>
</evidence>
<dbReference type="SUPFAM" id="SSF47175">
    <property type="entry name" value="Cytochromes"/>
    <property type="match status" value="1"/>
</dbReference>
<feature type="compositionally biased region" description="Low complexity" evidence="1">
    <location>
        <begin position="103"/>
        <end position="123"/>
    </location>
</feature>
<dbReference type="PROSITE" id="PS51009">
    <property type="entry name" value="CYTCII"/>
    <property type="match status" value="1"/>
</dbReference>
<dbReference type="InterPro" id="IPR010980">
    <property type="entry name" value="Cyt_c/b562"/>
</dbReference>
<dbReference type="AlphaFoldDB" id="A0A3B1DKZ6"/>
<dbReference type="GO" id="GO:0020037">
    <property type="term" value="F:heme binding"/>
    <property type="evidence" value="ECO:0007669"/>
    <property type="project" value="InterPro"/>
</dbReference>
<dbReference type="InterPro" id="IPR002321">
    <property type="entry name" value="Cyt_c_II"/>
</dbReference>
<feature type="region of interest" description="Disordered" evidence="1">
    <location>
        <begin position="29"/>
        <end position="60"/>
    </location>
</feature>